<dbReference type="EMBL" id="KN847040">
    <property type="protein sequence ID" value="KIW35681.1"/>
    <property type="molecule type" value="Genomic_DNA"/>
</dbReference>
<evidence type="ECO:0000256" key="11">
    <source>
        <dbReference type="ARBA" id="ARBA00023163"/>
    </source>
</evidence>
<feature type="region of interest" description="Disordered" evidence="14">
    <location>
        <begin position="1"/>
        <end position="22"/>
    </location>
</feature>
<dbReference type="VEuPathDB" id="FungiDB:PV07_02366"/>
<evidence type="ECO:0000256" key="12">
    <source>
        <dbReference type="ARBA" id="ARBA00023242"/>
    </source>
</evidence>
<evidence type="ECO:0000256" key="7">
    <source>
        <dbReference type="ARBA" id="ARBA00022694"/>
    </source>
</evidence>
<evidence type="ECO:0000256" key="14">
    <source>
        <dbReference type="SAM" id="MobiDB-lite"/>
    </source>
</evidence>
<dbReference type="GO" id="GO:0005634">
    <property type="term" value="C:nucleus"/>
    <property type="evidence" value="ECO:0007669"/>
    <property type="project" value="UniProtKB-SubCell"/>
</dbReference>
<evidence type="ECO:0000256" key="8">
    <source>
        <dbReference type="ARBA" id="ARBA00022895"/>
    </source>
</evidence>
<proteinExistence type="inferred from homology"/>
<keyword evidence="6" id="KW-0158">Chromosome</keyword>
<reference evidence="15 16" key="1">
    <citation type="submission" date="2015-01" db="EMBL/GenBank/DDBJ databases">
        <title>The Genome Sequence of Cladophialophora immunda CBS83496.</title>
        <authorList>
            <consortium name="The Broad Institute Genomics Platform"/>
            <person name="Cuomo C."/>
            <person name="de Hoog S."/>
            <person name="Gorbushina A."/>
            <person name="Stielow B."/>
            <person name="Teixiera M."/>
            <person name="Abouelleil A."/>
            <person name="Chapman S.B."/>
            <person name="Priest M."/>
            <person name="Young S.K."/>
            <person name="Wortman J."/>
            <person name="Nusbaum C."/>
            <person name="Birren B."/>
        </authorList>
    </citation>
    <scope>NUCLEOTIDE SEQUENCE [LARGE SCALE GENOMIC DNA]</scope>
    <source>
        <strain evidence="15 16">CBS 83496</strain>
    </source>
</reference>
<keyword evidence="9" id="KW-0805">Transcription regulation</keyword>
<evidence type="ECO:0000256" key="13">
    <source>
        <dbReference type="ARBA" id="ARBA00025393"/>
    </source>
</evidence>
<dbReference type="GeneID" id="27341560"/>
<dbReference type="InterPro" id="IPR014849">
    <property type="entry name" value="EKC/KEOPS_Gon7"/>
</dbReference>
<dbReference type="OrthoDB" id="2288868at2759"/>
<evidence type="ECO:0000313" key="15">
    <source>
        <dbReference type="EMBL" id="KIW35681.1"/>
    </source>
</evidence>
<keyword evidence="7" id="KW-0819">tRNA processing</keyword>
<accession>A0A0D2A5N3</accession>
<evidence type="ECO:0000256" key="3">
    <source>
        <dbReference type="ARBA" id="ARBA00008529"/>
    </source>
</evidence>
<feature type="compositionally biased region" description="Basic and acidic residues" evidence="14">
    <location>
        <begin position="66"/>
        <end position="76"/>
    </location>
</feature>
<comment type="function">
    <text evidence="13">Component of the EKC/KEOPS complex that is required for the formation of a threonylcarbamoyl group on adenosine at position 37 (t(6)A37) in tRNAs that read codons beginning with adenine. The complex is probably involved in the transfer of the threonylcarbamoyl moiety of threonylcarbamoyl-AMP (TC-AMP) to the N6 group of A37. GON7 likely plays a supporting role to the catalytic subunit KAE1 in the complex. The EKC/KEOPS complex also promotes both telomere uncapping and telomere elongation. The complex is required for efficient recruitment of transcriptional coactivators.</text>
</comment>
<feature type="region of interest" description="Disordered" evidence="14">
    <location>
        <begin position="66"/>
        <end position="108"/>
    </location>
</feature>
<keyword evidence="16" id="KW-1185">Reference proteome</keyword>
<comment type="subunit">
    <text evidence="4">Component of the EKC/KEOPS complex composed of at least BUD32, CGI121, GON7, KAE1 and PCC1; the whole complex dimerizes.</text>
</comment>
<feature type="compositionally biased region" description="Acidic residues" evidence="14">
    <location>
        <begin position="93"/>
        <end position="108"/>
    </location>
</feature>
<dbReference type="HOGENOM" id="CLU_146833_2_1_1"/>
<evidence type="ECO:0000256" key="6">
    <source>
        <dbReference type="ARBA" id="ARBA00022454"/>
    </source>
</evidence>
<comment type="similarity">
    <text evidence="3">Belongs to the GON7 family.</text>
</comment>
<keyword evidence="12" id="KW-0539">Nucleus</keyword>
<keyword evidence="11" id="KW-0804">Transcription</keyword>
<dbReference type="Pfam" id="PF08738">
    <property type="entry name" value="Gon7"/>
    <property type="match status" value="1"/>
</dbReference>
<comment type="subcellular location">
    <subcellularLocation>
        <location evidence="2">Chromosome</location>
        <location evidence="2">Telomere</location>
    </subcellularLocation>
    <subcellularLocation>
        <location evidence="1">Nucleus</location>
    </subcellularLocation>
</comment>
<evidence type="ECO:0000256" key="5">
    <source>
        <dbReference type="ARBA" id="ARBA00019746"/>
    </source>
</evidence>
<keyword evidence="10" id="KW-0010">Activator</keyword>
<sequence>MPNTSDHSTVLSATYNSPSGSKQFRYEILAPQIKEDGSLNTGAQTKYVSELRSSSKKLQEDINKFLTEKMEEDKKQTGQGSEDGTSKQKTKDELEEENYGEENQQDET</sequence>
<evidence type="ECO:0000256" key="10">
    <source>
        <dbReference type="ARBA" id="ARBA00023159"/>
    </source>
</evidence>
<protein>
    <recommendedName>
        <fullName evidence="5">EKC/KEOPS complex subunit GON7</fullName>
    </recommendedName>
</protein>
<evidence type="ECO:0000256" key="4">
    <source>
        <dbReference type="ARBA" id="ARBA00011534"/>
    </source>
</evidence>
<dbReference type="Proteomes" id="UP000054466">
    <property type="component" value="Unassembled WGS sequence"/>
</dbReference>
<organism evidence="15 16">
    <name type="scientific">Cladophialophora immunda</name>
    <dbReference type="NCBI Taxonomy" id="569365"/>
    <lineage>
        <taxon>Eukaryota</taxon>
        <taxon>Fungi</taxon>
        <taxon>Dikarya</taxon>
        <taxon>Ascomycota</taxon>
        <taxon>Pezizomycotina</taxon>
        <taxon>Eurotiomycetes</taxon>
        <taxon>Chaetothyriomycetidae</taxon>
        <taxon>Chaetothyriales</taxon>
        <taxon>Herpotrichiellaceae</taxon>
        <taxon>Cladophialophora</taxon>
    </lineage>
</organism>
<dbReference type="GO" id="GO:0000781">
    <property type="term" value="C:chromosome, telomeric region"/>
    <property type="evidence" value="ECO:0007669"/>
    <property type="project" value="UniProtKB-SubCell"/>
</dbReference>
<dbReference type="AlphaFoldDB" id="A0A0D2A5N3"/>
<dbReference type="RefSeq" id="XP_016255897.1">
    <property type="nucleotide sequence ID" value="XM_016388969.1"/>
</dbReference>
<evidence type="ECO:0000313" key="16">
    <source>
        <dbReference type="Proteomes" id="UP000054466"/>
    </source>
</evidence>
<name>A0A0D2A5N3_9EURO</name>
<evidence type="ECO:0000256" key="9">
    <source>
        <dbReference type="ARBA" id="ARBA00023015"/>
    </source>
</evidence>
<keyword evidence="8" id="KW-0779">Telomere</keyword>
<dbReference type="GO" id="GO:0008033">
    <property type="term" value="P:tRNA processing"/>
    <property type="evidence" value="ECO:0007669"/>
    <property type="project" value="UniProtKB-KW"/>
</dbReference>
<gene>
    <name evidence="15" type="ORF">PV07_02366</name>
</gene>
<evidence type="ECO:0000256" key="1">
    <source>
        <dbReference type="ARBA" id="ARBA00004123"/>
    </source>
</evidence>
<evidence type="ECO:0000256" key="2">
    <source>
        <dbReference type="ARBA" id="ARBA00004574"/>
    </source>
</evidence>